<feature type="transmembrane region" description="Helical" evidence="2">
    <location>
        <begin position="79"/>
        <end position="97"/>
    </location>
</feature>
<dbReference type="EMBL" id="CAMPGE010018256">
    <property type="protein sequence ID" value="CAI2376690.1"/>
    <property type="molecule type" value="Genomic_DNA"/>
</dbReference>
<feature type="transmembrane region" description="Helical" evidence="2">
    <location>
        <begin position="24"/>
        <end position="45"/>
    </location>
</feature>
<feature type="region of interest" description="Disordered" evidence="1">
    <location>
        <begin position="202"/>
        <end position="227"/>
    </location>
</feature>
<comment type="caution">
    <text evidence="3">The sequence shown here is derived from an EMBL/GenBank/DDBJ whole genome shotgun (WGS) entry which is preliminary data.</text>
</comment>
<proteinExistence type="predicted"/>
<evidence type="ECO:0000256" key="1">
    <source>
        <dbReference type="SAM" id="MobiDB-lite"/>
    </source>
</evidence>
<organism evidence="3 4">
    <name type="scientific">Euplotes crassus</name>
    <dbReference type="NCBI Taxonomy" id="5936"/>
    <lineage>
        <taxon>Eukaryota</taxon>
        <taxon>Sar</taxon>
        <taxon>Alveolata</taxon>
        <taxon>Ciliophora</taxon>
        <taxon>Intramacronucleata</taxon>
        <taxon>Spirotrichea</taxon>
        <taxon>Hypotrichia</taxon>
        <taxon>Euplotida</taxon>
        <taxon>Euplotidae</taxon>
        <taxon>Moneuplotes</taxon>
    </lineage>
</organism>
<feature type="transmembrane region" description="Helical" evidence="2">
    <location>
        <begin position="103"/>
        <end position="124"/>
    </location>
</feature>
<name>A0AAD1XQI9_EUPCR</name>
<dbReference type="AlphaFoldDB" id="A0AAD1XQI9"/>
<feature type="transmembrane region" description="Helical" evidence="2">
    <location>
        <begin position="165"/>
        <end position="186"/>
    </location>
</feature>
<keyword evidence="2" id="KW-0472">Membrane</keyword>
<evidence type="ECO:0000313" key="4">
    <source>
        <dbReference type="Proteomes" id="UP001295684"/>
    </source>
</evidence>
<dbReference type="Proteomes" id="UP001295684">
    <property type="component" value="Unassembled WGS sequence"/>
</dbReference>
<gene>
    <name evidence="3" type="ORF">ECRASSUSDP1_LOCUS18061</name>
</gene>
<keyword evidence="2" id="KW-0812">Transmembrane</keyword>
<protein>
    <recommendedName>
        <fullName evidence="5">TRP C-terminal domain-containing protein</fullName>
    </recommendedName>
</protein>
<evidence type="ECO:0000313" key="3">
    <source>
        <dbReference type="EMBL" id="CAI2376690.1"/>
    </source>
</evidence>
<keyword evidence="2" id="KW-1133">Transmembrane helix</keyword>
<keyword evidence="4" id="KW-1185">Reference proteome</keyword>
<evidence type="ECO:0000256" key="2">
    <source>
        <dbReference type="SAM" id="Phobius"/>
    </source>
</evidence>
<evidence type="ECO:0008006" key="5">
    <source>
        <dbReference type="Google" id="ProtNLM"/>
    </source>
</evidence>
<feature type="transmembrane region" description="Helical" evidence="2">
    <location>
        <begin position="136"/>
        <end position="153"/>
    </location>
</feature>
<reference evidence="3" key="1">
    <citation type="submission" date="2023-07" db="EMBL/GenBank/DDBJ databases">
        <authorList>
            <consortium name="AG Swart"/>
            <person name="Singh M."/>
            <person name="Singh A."/>
            <person name="Seah K."/>
            <person name="Emmerich C."/>
        </authorList>
    </citation>
    <scope>NUCLEOTIDE SEQUENCE</scope>
    <source>
        <strain evidence="3">DP1</strain>
    </source>
</reference>
<sequence>MLALISCFELYRFGIDDWNERTSFLISGVFVVCCCFFLIFCWLHAYKQKPQQLMENEKQQAEKMDELYTGLRRTKMRNFFPSIWLTRRLLFALFLCFMQWNTYIILIGIILSIQLFYLISLSILRPYEKLRVNFIEMINELFFTGYLCGLLIFTKEDWTDSLITMTLYTMLSNTIIIGIITFICLIDDIVKLLSKCCKRSSNQNQTVPVTDNLPHPPTTKKPPTANRYIHENRSSSNVILHLN</sequence>
<accession>A0AAD1XQI9</accession>